<feature type="region of interest" description="Disordered" evidence="1">
    <location>
        <begin position="72"/>
        <end position="91"/>
    </location>
</feature>
<sequence length="91" mass="10503">MAGLWPFRLEVLMCRFLRLFARFGTGASPALKSKWLNFGHLDFKVLTRMFLRLIAPLENLLKDSVCPQQQAESLPHQQATKIHVPQNSHFL</sequence>
<comment type="caution">
    <text evidence="2">The sequence shown here is derived from an EMBL/GenBank/DDBJ whole genome shotgun (WGS) entry which is preliminary data.</text>
</comment>
<reference evidence="2 3" key="1">
    <citation type="journal article" date="2013" name="PLoS ONE">
        <title>Lactobacillus paracasei comparative genomics: towards species pan-genome definition and exploitation of diversity.</title>
        <authorList>
            <person name="Smokvina T."/>
            <person name="Wels M."/>
            <person name="Polka J."/>
            <person name="Chervaux C."/>
            <person name="Brisse S."/>
            <person name="Boekhorst J."/>
            <person name="van Hylckama Vlieg J.E."/>
            <person name="Siezen R.J."/>
        </authorList>
    </citation>
    <scope>NUCLEOTIDE SEQUENCE [LARGE SCALE GENOMIC DNA]</scope>
    <source>
        <strain evidence="2 3">Lpp126</strain>
    </source>
</reference>
<proteinExistence type="predicted"/>
<protein>
    <submittedName>
        <fullName evidence="2">Uncharacterized protein</fullName>
    </submittedName>
</protein>
<dbReference type="Proteomes" id="UP000014243">
    <property type="component" value="Unassembled WGS sequence"/>
</dbReference>
<dbReference type="AlphaFoldDB" id="S2QZP9"/>
<evidence type="ECO:0000313" key="2">
    <source>
        <dbReference type="EMBL" id="EPC70649.1"/>
    </source>
</evidence>
<dbReference type="PATRIC" id="fig|1256206.3.peg.2589"/>
<dbReference type="EMBL" id="ANKC01001184">
    <property type="protein sequence ID" value="EPC70649.1"/>
    <property type="molecule type" value="Genomic_DNA"/>
</dbReference>
<gene>
    <name evidence="2" type="ORF">Lpp126_16824</name>
</gene>
<evidence type="ECO:0000256" key="1">
    <source>
        <dbReference type="SAM" id="MobiDB-lite"/>
    </source>
</evidence>
<organism evidence="2 3">
    <name type="scientific">Lacticaseibacillus paracasei subsp. paracasei Lpp126</name>
    <dbReference type="NCBI Taxonomy" id="1256206"/>
    <lineage>
        <taxon>Bacteria</taxon>
        <taxon>Bacillati</taxon>
        <taxon>Bacillota</taxon>
        <taxon>Bacilli</taxon>
        <taxon>Lactobacillales</taxon>
        <taxon>Lactobacillaceae</taxon>
        <taxon>Lacticaseibacillus</taxon>
    </lineage>
</organism>
<evidence type="ECO:0000313" key="3">
    <source>
        <dbReference type="Proteomes" id="UP000014243"/>
    </source>
</evidence>
<accession>S2QZP9</accession>
<name>S2QZP9_LACPA</name>